<sequence length="95" mass="10285">MSAEARVFHPADDEQVEARAANTPVVRARETATRSVAGYNMIDDDETIVLDSGVKILCRDLTDGQVVHCPLCETNADKQAARVGKWVVDSEIGEG</sequence>
<reference evidence="1 2" key="1">
    <citation type="journal article" date="2016" name="Proc. Natl. Acad. Sci. U.S.A.">
        <title>Comparative genomics of biotechnologically important yeasts.</title>
        <authorList>
            <person name="Riley R."/>
            <person name="Haridas S."/>
            <person name="Wolfe K.H."/>
            <person name="Lopes M.R."/>
            <person name="Hittinger C.T."/>
            <person name="Goeker M."/>
            <person name="Salamov A.A."/>
            <person name="Wisecaver J.H."/>
            <person name="Long T.M."/>
            <person name="Calvey C.H."/>
            <person name="Aerts A.L."/>
            <person name="Barry K.W."/>
            <person name="Choi C."/>
            <person name="Clum A."/>
            <person name="Coughlan A.Y."/>
            <person name="Deshpande S."/>
            <person name="Douglass A.P."/>
            <person name="Hanson S.J."/>
            <person name="Klenk H.-P."/>
            <person name="LaButti K.M."/>
            <person name="Lapidus A."/>
            <person name="Lindquist E.A."/>
            <person name="Lipzen A.M."/>
            <person name="Meier-Kolthoff J.P."/>
            <person name="Ohm R.A."/>
            <person name="Otillar R.P."/>
            <person name="Pangilinan J.L."/>
            <person name="Peng Y."/>
            <person name="Rokas A."/>
            <person name="Rosa C.A."/>
            <person name="Scheuner C."/>
            <person name="Sibirny A.A."/>
            <person name="Slot J.C."/>
            <person name="Stielow J.B."/>
            <person name="Sun H."/>
            <person name="Kurtzman C.P."/>
            <person name="Blackwell M."/>
            <person name="Grigoriev I.V."/>
            <person name="Jeffries T.W."/>
        </authorList>
    </citation>
    <scope>NUCLEOTIDE SEQUENCE [LARGE SCALE GENOMIC DNA]</scope>
    <source>
        <strain evidence="1 2">NRRL Y-11557</strain>
    </source>
</reference>
<gene>
    <name evidence="1" type="ORF">LIPSTDRAFT_103001</name>
</gene>
<name>A0A1E3QBK8_LIPST</name>
<accession>A0A1E3QBK8</accession>
<dbReference type="Proteomes" id="UP000094385">
    <property type="component" value="Unassembled WGS sequence"/>
</dbReference>
<dbReference type="EMBL" id="KV454291">
    <property type="protein sequence ID" value="ODQ74948.1"/>
    <property type="molecule type" value="Genomic_DNA"/>
</dbReference>
<proteinExistence type="predicted"/>
<keyword evidence="2" id="KW-1185">Reference proteome</keyword>
<evidence type="ECO:0000313" key="2">
    <source>
        <dbReference type="Proteomes" id="UP000094385"/>
    </source>
</evidence>
<organism evidence="1 2">
    <name type="scientific">Lipomyces starkeyi NRRL Y-11557</name>
    <dbReference type="NCBI Taxonomy" id="675824"/>
    <lineage>
        <taxon>Eukaryota</taxon>
        <taxon>Fungi</taxon>
        <taxon>Dikarya</taxon>
        <taxon>Ascomycota</taxon>
        <taxon>Saccharomycotina</taxon>
        <taxon>Lipomycetes</taxon>
        <taxon>Lipomycetales</taxon>
        <taxon>Lipomycetaceae</taxon>
        <taxon>Lipomyces</taxon>
    </lineage>
</organism>
<protein>
    <submittedName>
        <fullName evidence="1">Uncharacterized protein</fullName>
    </submittedName>
</protein>
<evidence type="ECO:0000313" key="1">
    <source>
        <dbReference type="EMBL" id="ODQ74948.1"/>
    </source>
</evidence>
<dbReference type="AlphaFoldDB" id="A0A1E3QBK8"/>